<gene>
    <name evidence="6" type="ORF">EHS24_008293</name>
</gene>
<dbReference type="Pfam" id="PF05426">
    <property type="entry name" value="Alginate_lyase"/>
    <property type="match status" value="1"/>
</dbReference>
<feature type="region of interest" description="Disordered" evidence="3">
    <location>
        <begin position="418"/>
        <end position="448"/>
    </location>
</feature>
<proteinExistence type="predicted"/>
<keyword evidence="7" id="KW-1185">Reference proteome</keyword>
<dbReference type="GO" id="GO:0016829">
    <property type="term" value="F:lyase activity"/>
    <property type="evidence" value="ECO:0007669"/>
    <property type="project" value="UniProtKB-KW"/>
</dbReference>
<dbReference type="EMBL" id="RSCE01000006">
    <property type="protein sequence ID" value="RSH82089.1"/>
    <property type="molecule type" value="Genomic_DNA"/>
</dbReference>
<reference evidence="6 7" key="1">
    <citation type="submission" date="2018-11" db="EMBL/GenBank/DDBJ databases">
        <title>Genome sequence of Apiotrichum porosum DSM 27194.</title>
        <authorList>
            <person name="Aliyu H."/>
            <person name="Gorte O."/>
            <person name="Ochsenreither K."/>
        </authorList>
    </citation>
    <scope>NUCLEOTIDE SEQUENCE [LARGE SCALE GENOMIC DNA]</scope>
    <source>
        <strain evidence="6 7">DSM 27194</strain>
    </source>
</reference>
<keyword evidence="2" id="KW-0456">Lyase</keyword>
<feature type="domain" description="Alginate lyase" evidence="5">
    <location>
        <begin position="96"/>
        <end position="303"/>
    </location>
</feature>
<dbReference type="OrthoDB" id="526316at2759"/>
<evidence type="ECO:0000256" key="3">
    <source>
        <dbReference type="SAM" id="MobiDB-lite"/>
    </source>
</evidence>
<dbReference type="Gene3D" id="1.50.10.100">
    <property type="entry name" value="Chondroitin AC/alginate lyase"/>
    <property type="match status" value="1"/>
</dbReference>
<comment type="caution">
    <text evidence="6">The sequence shown here is derived from an EMBL/GenBank/DDBJ whole genome shotgun (WGS) entry which is preliminary data.</text>
</comment>
<dbReference type="Proteomes" id="UP000279236">
    <property type="component" value="Unassembled WGS sequence"/>
</dbReference>
<name>A0A427XTC4_9TREE</name>
<feature type="signal peptide" evidence="4">
    <location>
        <begin position="1"/>
        <end position="17"/>
    </location>
</feature>
<evidence type="ECO:0000313" key="7">
    <source>
        <dbReference type="Proteomes" id="UP000279236"/>
    </source>
</evidence>
<feature type="chain" id="PRO_5019014354" description="Alginate lyase domain-containing protein" evidence="4">
    <location>
        <begin position="18"/>
        <end position="448"/>
    </location>
</feature>
<protein>
    <recommendedName>
        <fullName evidence="5">Alginate lyase domain-containing protein</fullName>
    </recommendedName>
</protein>
<dbReference type="STRING" id="105984.A0A427XTC4"/>
<organism evidence="6 7">
    <name type="scientific">Apiotrichum porosum</name>
    <dbReference type="NCBI Taxonomy" id="105984"/>
    <lineage>
        <taxon>Eukaryota</taxon>
        <taxon>Fungi</taxon>
        <taxon>Dikarya</taxon>
        <taxon>Basidiomycota</taxon>
        <taxon>Agaricomycotina</taxon>
        <taxon>Tremellomycetes</taxon>
        <taxon>Trichosporonales</taxon>
        <taxon>Trichosporonaceae</taxon>
        <taxon>Apiotrichum</taxon>
    </lineage>
</organism>
<dbReference type="InterPro" id="IPR008929">
    <property type="entry name" value="Chondroitin_lyas"/>
</dbReference>
<dbReference type="RefSeq" id="XP_028476544.1">
    <property type="nucleotide sequence ID" value="XM_028623611.1"/>
</dbReference>
<dbReference type="InterPro" id="IPR008397">
    <property type="entry name" value="Alginate_lyase_dom"/>
</dbReference>
<evidence type="ECO:0000256" key="4">
    <source>
        <dbReference type="SAM" id="SignalP"/>
    </source>
</evidence>
<evidence type="ECO:0000256" key="2">
    <source>
        <dbReference type="ARBA" id="ARBA00023239"/>
    </source>
</evidence>
<feature type="compositionally biased region" description="Polar residues" evidence="3">
    <location>
        <begin position="435"/>
        <end position="448"/>
    </location>
</feature>
<evidence type="ECO:0000313" key="6">
    <source>
        <dbReference type="EMBL" id="RSH82089.1"/>
    </source>
</evidence>
<dbReference type="GO" id="GO:0042597">
    <property type="term" value="C:periplasmic space"/>
    <property type="evidence" value="ECO:0007669"/>
    <property type="project" value="InterPro"/>
</dbReference>
<dbReference type="SUPFAM" id="SSF48230">
    <property type="entry name" value="Chondroitin AC/alginate lyase"/>
    <property type="match status" value="1"/>
</dbReference>
<evidence type="ECO:0000256" key="1">
    <source>
        <dbReference type="ARBA" id="ARBA00022729"/>
    </source>
</evidence>
<evidence type="ECO:0000259" key="5">
    <source>
        <dbReference type="Pfam" id="PF05426"/>
    </source>
</evidence>
<feature type="compositionally biased region" description="Gly residues" evidence="3">
    <location>
        <begin position="421"/>
        <end position="431"/>
    </location>
</feature>
<keyword evidence="1 4" id="KW-0732">Signal</keyword>
<dbReference type="GeneID" id="39592836"/>
<accession>A0A427XTC4</accession>
<dbReference type="AlphaFoldDB" id="A0A427XTC4"/>
<sequence>MLPKLFLALAFIATGLAAPATDKAFVHPGLSHSAADLARVKAHVQAGDEPWMTGWYKLTNNTKSQLAYKPAPEAGLCRGLNAGCKENYPHAYTDFAACYQHAIRWKVSGDDRYADGAVTILNAWSSTMKEFAGISPDRFLASGIYGYQYAECVELLRDYQGFKPEDLTAAIALLTDIFWPANKDFLENHVVQNHTYYWANWDQANMASALAIGVVADNREIYNYALNYFYDGIGQGSIHHWLWKVYNKDGTAQVQESGRDQGHTMLDFALMGHYLRTAFNQGTDLWGYKNNLILKGAEYATKYNLGYDDVQFTPYLTINQLGQVEWNQTVISPSQRGDIRPIWEMYYNEYVVKRGLNAPYVQAYADLTRRNGSGAEGGGGNYSPNSGGYDQLGFGTLLYTLEGSVAIPGGSASSTKCNNGQGNGSGNGNCGNGQVKTTSAMPSATTGI</sequence>